<dbReference type="EMBL" id="OB664581">
    <property type="protein sequence ID" value="CAD7232369.1"/>
    <property type="molecule type" value="Genomic_DNA"/>
</dbReference>
<name>A0A7R8WNL2_9CRUS</name>
<accession>A0A7R8WNL2</accession>
<reference evidence="1" key="1">
    <citation type="submission" date="2020-11" db="EMBL/GenBank/DDBJ databases">
        <authorList>
            <person name="Tran Van P."/>
        </authorList>
    </citation>
    <scope>NUCLEOTIDE SEQUENCE</scope>
</reference>
<sequence length="342" mass="39158">MFASKKRKIDFHEEDEADENEAARDEILQFVLSEGFSEKAVQRMFRIIELCGGQVPFAAKTVLKEVVSQRKKVIFHCDDHGNQQVTMFSSKKRKIDFHEEDEADENEAARDEILQFVLSEGFSEKAVQRMFRIIELCGGQVPFAAKTFLKEVVSQRKKVIFHCDDHGNQCETCQKPLKRPFILFDVGKTLAKLLLGRQASGSFNSREKSGSISDVMDGAEYKTLRKNLRLGSEDFTFNLATDGVQAFNSSSKSLWPVYLIVNELPPNQRFKNKLIVGLWTVDSLKDLSMKLEYLNLTWTFTMDFMHTVLEGVMKRLMAYLDNEKLKLFQHGTNKDNGSVLIV</sequence>
<gene>
    <name evidence="1" type="ORF">CTOB1V02_LOCUS10205</name>
</gene>
<dbReference type="AlphaFoldDB" id="A0A7R8WNL2"/>
<proteinExistence type="predicted"/>
<organism evidence="1">
    <name type="scientific">Cyprideis torosa</name>
    <dbReference type="NCBI Taxonomy" id="163714"/>
    <lineage>
        <taxon>Eukaryota</taxon>
        <taxon>Metazoa</taxon>
        <taxon>Ecdysozoa</taxon>
        <taxon>Arthropoda</taxon>
        <taxon>Crustacea</taxon>
        <taxon>Oligostraca</taxon>
        <taxon>Ostracoda</taxon>
        <taxon>Podocopa</taxon>
        <taxon>Podocopida</taxon>
        <taxon>Cytherocopina</taxon>
        <taxon>Cytheroidea</taxon>
        <taxon>Cytherideidae</taxon>
        <taxon>Cyprideis</taxon>
    </lineage>
</organism>
<dbReference type="OrthoDB" id="6776248at2759"/>
<protein>
    <submittedName>
        <fullName evidence="1">Uncharacterized protein</fullName>
    </submittedName>
</protein>
<evidence type="ECO:0000313" key="1">
    <source>
        <dbReference type="EMBL" id="CAD7232369.1"/>
    </source>
</evidence>